<evidence type="ECO:0000313" key="3">
    <source>
        <dbReference type="Proteomes" id="UP000681162"/>
    </source>
</evidence>
<sequence length="274" mass="30244">MDWPRKVSISTHASSDQPLKQVVNRLIEEGWSGIEIMAEGLHKEVLDWSEKELEELKVLGLRHQIRWSIHAPIAGCNLAANGANAIQEVMETVIHTLNIAEELGCTHVVLHPGEVALQEEESPDDRQDALQRVAAFLEVALKATKSSEVKLALENVPPYPGLLGTDAEFLVQLVEQVNSPRVGLLYDCGHAHLCGQAQAILERMLPYVVGLHLSDNQGVQDDHVGLGLGNVPLLELMDILKKEAYLGTVVIETGSLEGAYASIRWMEEWQDYIS</sequence>
<dbReference type="GO" id="GO:0008270">
    <property type="term" value="F:zinc ion binding"/>
    <property type="evidence" value="ECO:0007669"/>
    <property type="project" value="InterPro"/>
</dbReference>
<dbReference type="GO" id="GO:0016853">
    <property type="term" value="F:isomerase activity"/>
    <property type="evidence" value="ECO:0007669"/>
    <property type="project" value="UniProtKB-KW"/>
</dbReference>
<accession>A0A919XS86</accession>
<dbReference type="GO" id="GO:0006281">
    <property type="term" value="P:DNA repair"/>
    <property type="evidence" value="ECO:0007669"/>
    <property type="project" value="InterPro"/>
</dbReference>
<dbReference type="RefSeq" id="WP_212937922.1">
    <property type="nucleotide sequence ID" value="NZ_BORR01000001.1"/>
</dbReference>
<evidence type="ECO:0000259" key="1">
    <source>
        <dbReference type="Pfam" id="PF01261"/>
    </source>
</evidence>
<proteinExistence type="predicted"/>
<dbReference type="PANTHER" id="PTHR12110:SF21">
    <property type="entry name" value="XYLOSE ISOMERASE-LIKE TIM BARREL DOMAIN-CONTAINING PROTEIN"/>
    <property type="match status" value="1"/>
</dbReference>
<dbReference type="InterPro" id="IPR013022">
    <property type="entry name" value="Xyl_isomerase-like_TIM-brl"/>
</dbReference>
<dbReference type="GO" id="GO:0003677">
    <property type="term" value="F:DNA binding"/>
    <property type="evidence" value="ECO:0007669"/>
    <property type="project" value="InterPro"/>
</dbReference>
<feature type="domain" description="Xylose isomerase-like TIM barrel" evidence="1">
    <location>
        <begin position="28"/>
        <end position="268"/>
    </location>
</feature>
<dbReference type="InterPro" id="IPR001719">
    <property type="entry name" value="AP_endonuc_2"/>
</dbReference>
<dbReference type="InterPro" id="IPR050312">
    <property type="entry name" value="IolE/XylAMocC-like"/>
</dbReference>
<dbReference type="EMBL" id="BORR01000001">
    <property type="protein sequence ID" value="GIO35510.1"/>
    <property type="molecule type" value="Genomic_DNA"/>
</dbReference>
<dbReference type="AlphaFoldDB" id="A0A919XS86"/>
<evidence type="ECO:0000313" key="2">
    <source>
        <dbReference type="EMBL" id="GIO35510.1"/>
    </source>
</evidence>
<dbReference type="Pfam" id="PF01261">
    <property type="entry name" value="AP_endonuc_2"/>
    <property type="match status" value="1"/>
</dbReference>
<dbReference type="Proteomes" id="UP000681162">
    <property type="component" value="Unassembled WGS sequence"/>
</dbReference>
<protein>
    <submittedName>
        <fullName evidence="2">Xylose isomerase</fullName>
    </submittedName>
</protein>
<dbReference type="SUPFAM" id="SSF51658">
    <property type="entry name" value="Xylose isomerase-like"/>
    <property type="match status" value="1"/>
</dbReference>
<organism evidence="2 3">
    <name type="scientific">Paenibacillus antibioticophila</name>
    <dbReference type="NCBI Taxonomy" id="1274374"/>
    <lineage>
        <taxon>Bacteria</taxon>
        <taxon>Bacillati</taxon>
        <taxon>Bacillota</taxon>
        <taxon>Bacilli</taxon>
        <taxon>Bacillales</taxon>
        <taxon>Paenibacillaceae</taxon>
        <taxon>Paenibacillus</taxon>
    </lineage>
</organism>
<dbReference type="PANTHER" id="PTHR12110">
    <property type="entry name" value="HYDROXYPYRUVATE ISOMERASE"/>
    <property type="match status" value="1"/>
</dbReference>
<dbReference type="SMART" id="SM00518">
    <property type="entry name" value="AP2Ec"/>
    <property type="match status" value="1"/>
</dbReference>
<dbReference type="Gene3D" id="3.20.20.150">
    <property type="entry name" value="Divalent-metal-dependent TIM barrel enzymes"/>
    <property type="match status" value="1"/>
</dbReference>
<gene>
    <name evidence="2" type="ORF">J41TS12_03710</name>
</gene>
<dbReference type="InterPro" id="IPR036237">
    <property type="entry name" value="Xyl_isomerase-like_sf"/>
</dbReference>
<comment type="caution">
    <text evidence="2">The sequence shown here is derived from an EMBL/GenBank/DDBJ whole genome shotgun (WGS) entry which is preliminary data.</text>
</comment>
<reference evidence="2 3" key="1">
    <citation type="submission" date="2021-03" db="EMBL/GenBank/DDBJ databases">
        <title>Antimicrobial resistance genes in bacteria isolated from Japanese honey, and their potential for conferring macrolide and lincosamide resistance in the American foulbrood pathogen Paenibacillus larvae.</title>
        <authorList>
            <person name="Okamoto M."/>
            <person name="Kumagai M."/>
            <person name="Kanamori H."/>
            <person name="Takamatsu D."/>
        </authorList>
    </citation>
    <scope>NUCLEOTIDE SEQUENCE [LARGE SCALE GENOMIC DNA]</scope>
    <source>
        <strain evidence="2 3">J41TS12</strain>
    </source>
</reference>
<keyword evidence="2" id="KW-0413">Isomerase</keyword>
<keyword evidence="3" id="KW-1185">Reference proteome</keyword>
<name>A0A919XS86_9BACL</name>